<sequence length="191" mass="21945">MFTSHSNRGKARIDLWLEDARRSMDTTPSEALRRQVLNDETNILRTNAYPLDKRPGHTHSPEIGKNIHHLAEVRRGYRQQNQASIRTALYSSYDHHADGPQTNGLQTDGQQTDDQQMDNRETGEQATNTRQQHSNLRRCLHEVRLGAKRFRDFLGFSSKKGGHRDPITSTFLKGRRLSGYGVLPGDEYYRS</sequence>
<name>A0A9P4U2B3_9PEZI</name>
<protein>
    <submittedName>
        <fullName evidence="2">Uncharacterized protein</fullName>
    </submittedName>
</protein>
<organism evidence="2 3">
    <name type="scientific">Tothia fuscella</name>
    <dbReference type="NCBI Taxonomy" id="1048955"/>
    <lineage>
        <taxon>Eukaryota</taxon>
        <taxon>Fungi</taxon>
        <taxon>Dikarya</taxon>
        <taxon>Ascomycota</taxon>
        <taxon>Pezizomycotina</taxon>
        <taxon>Dothideomycetes</taxon>
        <taxon>Pleosporomycetidae</taxon>
        <taxon>Venturiales</taxon>
        <taxon>Cylindrosympodiaceae</taxon>
        <taxon>Tothia</taxon>
    </lineage>
</organism>
<dbReference type="EMBL" id="MU007013">
    <property type="protein sequence ID" value="KAF2435589.1"/>
    <property type="molecule type" value="Genomic_DNA"/>
</dbReference>
<accession>A0A9P4U2B3</accession>
<feature type="region of interest" description="Disordered" evidence="1">
    <location>
        <begin position="93"/>
        <end position="135"/>
    </location>
</feature>
<proteinExistence type="predicted"/>
<evidence type="ECO:0000313" key="2">
    <source>
        <dbReference type="EMBL" id="KAF2435589.1"/>
    </source>
</evidence>
<gene>
    <name evidence="2" type="ORF">EJ08DRAFT_692829</name>
</gene>
<feature type="compositionally biased region" description="Low complexity" evidence="1">
    <location>
        <begin position="101"/>
        <end position="114"/>
    </location>
</feature>
<dbReference type="Proteomes" id="UP000800235">
    <property type="component" value="Unassembled WGS sequence"/>
</dbReference>
<evidence type="ECO:0000256" key="1">
    <source>
        <dbReference type="SAM" id="MobiDB-lite"/>
    </source>
</evidence>
<feature type="compositionally biased region" description="Polar residues" evidence="1">
    <location>
        <begin position="124"/>
        <end position="134"/>
    </location>
</feature>
<keyword evidence="3" id="KW-1185">Reference proteome</keyword>
<comment type="caution">
    <text evidence="2">The sequence shown here is derived from an EMBL/GenBank/DDBJ whole genome shotgun (WGS) entry which is preliminary data.</text>
</comment>
<reference evidence="2" key="1">
    <citation type="journal article" date="2020" name="Stud. Mycol.">
        <title>101 Dothideomycetes genomes: a test case for predicting lifestyles and emergence of pathogens.</title>
        <authorList>
            <person name="Haridas S."/>
            <person name="Albert R."/>
            <person name="Binder M."/>
            <person name="Bloem J."/>
            <person name="Labutti K."/>
            <person name="Salamov A."/>
            <person name="Andreopoulos B."/>
            <person name="Baker S."/>
            <person name="Barry K."/>
            <person name="Bills G."/>
            <person name="Bluhm B."/>
            <person name="Cannon C."/>
            <person name="Castanera R."/>
            <person name="Culley D."/>
            <person name="Daum C."/>
            <person name="Ezra D."/>
            <person name="Gonzalez J."/>
            <person name="Henrissat B."/>
            <person name="Kuo A."/>
            <person name="Liang C."/>
            <person name="Lipzen A."/>
            <person name="Lutzoni F."/>
            <person name="Magnuson J."/>
            <person name="Mondo S."/>
            <person name="Nolan M."/>
            <person name="Ohm R."/>
            <person name="Pangilinan J."/>
            <person name="Park H.-J."/>
            <person name="Ramirez L."/>
            <person name="Alfaro M."/>
            <person name="Sun H."/>
            <person name="Tritt A."/>
            <person name="Yoshinaga Y."/>
            <person name="Zwiers L.-H."/>
            <person name="Turgeon B."/>
            <person name="Goodwin S."/>
            <person name="Spatafora J."/>
            <person name="Crous P."/>
            <person name="Grigoriev I."/>
        </authorList>
    </citation>
    <scope>NUCLEOTIDE SEQUENCE</scope>
    <source>
        <strain evidence="2">CBS 130266</strain>
    </source>
</reference>
<dbReference type="AlphaFoldDB" id="A0A9P4U2B3"/>
<evidence type="ECO:0000313" key="3">
    <source>
        <dbReference type="Proteomes" id="UP000800235"/>
    </source>
</evidence>